<evidence type="ECO:0000256" key="4">
    <source>
        <dbReference type="ARBA" id="ARBA00022490"/>
    </source>
</evidence>
<dbReference type="InterPro" id="IPR024783">
    <property type="entry name" value="TORC_N"/>
</dbReference>
<evidence type="ECO:0000256" key="6">
    <source>
        <dbReference type="ARBA" id="ARBA00023015"/>
    </source>
</evidence>
<organism evidence="12 13">
    <name type="scientific">Ciona intestinalis</name>
    <name type="common">Transparent sea squirt</name>
    <name type="synonym">Ascidia intestinalis</name>
    <dbReference type="NCBI Taxonomy" id="7719"/>
    <lineage>
        <taxon>Eukaryota</taxon>
        <taxon>Metazoa</taxon>
        <taxon>Chordata</taxon>
        <taxon>Tunicata</taxon>
        <taxon>Ascidiacea</taxon>
        <taxon>Phlebobranchia</taxon>
        <taxon>Cionidae</taxon>
        <taxon>Ciona</taxon>
    </lineage>
</organism>
<dbReference type="PANTHER" id="PTHR13589:SF15">
    <property type="entry name" value="CREB-REGULATED TRANSCRIPTION COACTIVATOR, ISOFORM B"/>
    <property type="match status" value="1"/>
</dbReference>
<feature type="region of interest" description="Disordered" evidence="10">
    <location>
        <begin position="144"/>
        <end position="170"/>
    </location>
</feature>
<dbReference type="GO" id="GO:0005634">
    <property type="term" value="C:nucleus"/>
    <property type="evidence" value="ECO:0007669"/>
    <property type="project" value="UniProtKB-SubCell"/>
</dbReference>
<proteinExistence type="inferred from homology"/>
<dbReference type="EMBL" id="EAAA01001983">
    <property type="status" value="NOT_ANNOTATED_CDS"/>
    <property type="molecule type" value="Genomic_DNA"/>
</dbReference>
<dbReference type="Proteomes" id="UP000008144">
    <property type="component" value="Chromosome 4"/>
</dbReference>
<keyword evidence="4" id="KW-0963">Cytoplasm</keyword>
<keyword evidence="8" id="KW-0804">Transcription</keyword>
<evidence type="ECO:0000313" key="12">
    <source>
        <dbReference type="Ensembl" id="ENSCINP00000024803.2"/>
    </source>
</evidence>
<dbReference type="GeneTree" id="ENSGT00390000010652"/>
<evidence type="ECO:0000256" key="3">
    <source>
        <dbReference type="ARBA" id="ARBA00007167"/>
    </source>
</evidence>
<evidence type="ECO:0000256" key="10">
    <source>
        <dbReference type="SAM" id="MobiDB-lite"/>
    </source>
</evidence>
<evidence type="ECO:0000256" key="1">
    <source>
        <dbReference type="ARBA" id="ARBA00004123"/>
    </source>
</evidence>
<comment type="similarity">
    <text evidence="3">Belongs to the TORC family.</text>
</comment>
<sequence length="170" mass="19378">MSNPRKFSEKIALHNQKQAEETAAFERIMQEVSVTRVIGMQPPRMTSAHLSPHPQAYLRSYLGGSLPNVNQIAANPQIELHHQGGFDDGKHAMRHPGRFDSRMRPYTHRRNVMPFEMNNRHRISHFEGNPAQYAGPFLSPPPESSWRSFALSRTNSDSALHQSVMNPNQQ</sequence>
<keyword evidence="5" id="KW-0597">Phosphoprotein</keyword>
<keyword evidence="13" id="KW-1185">Reference proteome</keyword>
<feature type="compositionally biased region" description="Polar residues" evidence="10">
    <location>
        <begin position="145"/>
        <end position="170"/>
    </location>
</feature>
<reference evidence="12" key="4">
    <citation type="submission" date="2025-09" db="UniProtKB">
        <authorList>
            <consortium name="Ensembl"/>
        </authorList>
    </citation>
    <scope>IDENTIFICATION</scope>
</reference>
<evidence type="ECO:0000259" key="11">
    <source>
        <dbReference type="Pfam" id="PF12884"/>
    </source>
</evidence>
<evidence type="ECO:0000313" key="13">
    <source>
        <dbReference type="Proteomes" id="UP000008144"/>
    </source>
</evidence>
<dbReference type="Pfam" id="PF12884">
    <property type="entry name" value="TORC_N"/>
    <property type="match status" value="1"/>
</dbReference>
<name>F6YW14_CIOIN</name>
<keyword evidence="7" id="KW-0010">Activator</keyword>
<dbReference type="HOGENOM" id="CLU_093022_0_0_1"/>
<dbReference type="GO" id="GO:0051289">
    <property type="term" value="P:protein homotetramerization"/>
    <property type="evidence" value="ECO:0007669"/>
    <property type="project" value="InterPro"/>
</dbReference>
<feature type="domain" description="Transducer of regulated CREB activity N-terminal" evidence="11">
    <location>
        <begin position="3"/>
        <end position="67"/>
    </location>
</feature>
<dbReference type="GO" id="GO:0008140">
    <property type="term" value="F:cAMP response element binding protein binding"/>
    <property type="evidence" value="ECO:0007669"/>
    <property type="project" value="InterPro"/>
</dbReference>
<reference evidence="13" key="1">
    <citation type="journal article" date="2002" name="Science">
        <title>The draft genome of Ciona intestinalis: insights into chordate and vertebrate origins.</title>
        <authorList>
            <person name="Dehal P."/>
            <person name="Satou Y."/>
            <person name="Campbell R.K."/>
            <person name="Chapman J."/>
            <person name="Degnan B."/>
            <person name="De Tomaso A."/>
            <person name="Davidson B."/>
            <person name="Di Gregorio A."/>
            <person name="Gelpke M."/>
            <person name="Goodstein D.M."/>
            <person name="Harafuji N."/>
            <person name="Hastings K.E."/>
            <person name="Ho I."/>
            <person name="Hotta K."/>
            <person name="Huang W."/>
            <person name="Kawashima T."/>
            <person name="Lemaire P."/>
            <person name="Martinez D."/>
            <person name="Meinertzhagen I.A."/>
            <person name="Necula S."/>
            <person name="Nonaka M."/>
            <person name="Putnam N."/>
            <person name="Rash S."/>
            <person name="Saiga H."/>
            <person name="Satake M."/>
            <person name="Terry A."/>
            <person name="Yamada L."/>
            <person name="Wang H.G."/>
            <person name="Awazu S."/>
            <person name="Azumi K."/>
            <person name="Boore J."/>
            <person name="Branno M."/>
            <person name="Chin-Bow S."/>
            <person name="DeSantis R."/>
            <person name="Doyle S."/>
            <person name="Francino P."/>
            <person name="Keys D.N."/>
            <person name="Haga S."/>
            <person name="Hayashi H."/>
            <person name="Hino K."/>
            <person name="Imai K.S."/>
            <person name="Inaba K."/>
            <person name="Kano S."/>
            <person name="Kobayashi K."/>
            <person name="Kobayashi M."/>
            <person name="Lee B.I."/>
            <person name="Makabe K.W."/>
            <person name="Manohar C."/>
            <person name="Matassi G."/>
            <person name="Medina M."/>
            <person name="Mochizuki Y."/>
            <person name="Mount S."/>
            <person name="Morishita T."/>
            <person name="Miura S."/>
            <person name="Nakayama A."/>
            <person name="Nishizaka S."/>
            <person name="Nomoto H."/>
            <person name="Ohta F."/>
            <person name="Oishi K."/>
            <person name="Rigoutsos I."/>
            <person name="Sano M."/>
            <person name="Sasaki A."/>
            <person name="Sasakura Y."/>
            <person name="Shoguchi E."/>
            <person name="Shin-i T."/>
            <person name="Spagnuolo A."/>
            <person name="Stainier D."/>
            <person name="Suzuki M.M."/>
            <person name="Tassy O."/>
            <person name="Takatori N."/>
            <person name="Tokuoka M."/>
            <person name="Yagi K."/>
            <person name="Yoshizaki F."/>
            <person name="Wada S."/>
            <person name="Zhang C."/>
            <person name="Hyatt P.D."/>
            <person name="Larimer F."/>
            <person name="Detter C."/>
            <person name="Doggett N."/>
            <person name="Glavina T."/>
            <person name="Hawkins T."/>
            <person name="Richardson P."/>
            <person name="Lucas S."/>
            <person name="Kohara Y."/>
            <person name="Levine M."/>
            <person name="Satoh N."/>
            <person name="Rokhsar D.S."/>
        </authorList>
    </citation>
    <scope>NUCLEOTIDE SEQUENCE [LARGE SCALE GENOMIC DNA]</scope>
</reference>
<dbReference type="OMA" id="PRMTSAH"/>
<reference evidence="12" key="2">
    <citation type="journal article" date="2008" name="Genome Biol.">
        <title>Improved genome assembly and evidence-based global gene model set for the chordate Ciona intestinalis: new insight into intron and operon populations.</title>
        <authorList>
            <person name="Satou Y."/>
            <person name="Mineta K."/>
            <person name="Ogasawara M."/>
            <person name="Sasakura Y."/>
            <person name="Shoguchi E."/>
            <person name="Ueno K."/>
            <person name="Yamada L."/>
            <person name="Matsumoto J."/>
            <person name="Wasserscheid J."/>
            <person name="Dewar K."/>
            <person name="Wiley G.B."/>
            <person name="Macmil S.L."/>
            <person name="Roe B.A."/>
            <person name="Zeller R.W."/>
            <person name="Hastings K.E."/>
            <person name="Lemaire P."/>
            <person name="Lindquist E."/>
            <person name="Endo T."/>
            <person name="Hotta K."/>
            <person name="Inaba K."/>
        </authorList>
    </citation>
    <scope>NUCLEOTIDE SEQUENCE [LARGE SCALE GENOMIC DNA]</scope>
    <source>
        <strain evidence="12">wild type</strain>
    </source>
</reference>
<evidence type="ECO:0000256" key="8">
    <source>
        <dbReference type="ARBA" id="ARBA00023163"/>
    </source>
</evidence>
<accession>F6YW14</accession>
<dbReference type="AlphaFoldDB" id="F6YW14"/>
<dbReference type="PANTHER" id="PTHR13589">
    <property type="entry name" value="CREB-REGULATED TRANSCRIPTION COACTIVATOR"/>
    <property type="match status" value="1"/>
</dbReference>
<dbReference type="InterPro" id="IPR024786">
    <property type="entry name" value="TORC"/>
</dbReference>
<evidence type="ECO:0000256" key="7">
    <source>
        <dbReference type="ARBA" id="ARBA00023159"/>
    </source>
</evidence>
<keyword evidence="9" id="KW-0539">Nucleus</keyword>
<evidence type="ECO:0000256" key="5">
    <source>
        <dbReference type="ARBA" id="ARBA00022553"/>
    </source>
</evidence>
<comment type="subcellular location">
    <subcellularLocation>
        <location evidence="2">Cytoplasm</location>
    </subcellularLocation>
    <subcellularLocation>
        <location evidence="1">Nucleus</location>
    </subcellularLocation>
</comment>
<dbReference type="GO" id="GO:0005737">
    <property type="term" value="C:cytoplasm"/>
    <property type="evidence" value="ECO:0007669"/>
    <property type="project" value="UniProtKB-SubCell"/>
</dbReference>
<protein>
    <recommendedName>
        <fullName evidence="11">Transducer of regulated CREB activity N-terminal domain-containing protein</fullName>
    </recommendedName>
</protein>
<evidence type="ECO:0000256" key="2">
    <source>
        <dbReference type="ARBA" id="ARBA00004496"/>
    </source>
</evidence>
<keyword evidence="6" id="KW-0805">Transcription regulation</keyword>
<reference evidence="12" key="3">
    <citation type="submission" date="2025-08" db="UniProtKB">
        <authorList>
            <consortium name="Ensembl"/>
        </authorList>
    </citation>
    <scope>IDENTIFICATION</scope>
</reference>
<evidence type="ECO:0000256" key="9">
    <source>
        <dbReference type="ARBA" id="ARBA00023242"/>
    </source>
</evidence>
<dbReference type="InParanoid" id="F6YW14"/>
<dbReference type="Ensembl" id="ENSCINT00000025049.2">
    <property type="protein sequence ID" value="ENSCINP00000024803.2"/>
    <property type="gene ID" value="ENSCING00000013531.2"/>
</dbReference>